<proteinExistence type="inferred from homology"/>
<evidence type="ECO:0000256" key="5">
    <source>
        <dbReference type="ARBA" id="ARBA00013558"/>
    </source>
</evidence>
<dbReference type="PROSITE" id="PS00595">
    <property type="entry name" value="AA_TRANSFER_CLASS_5"/>
    <property type="match status" value="1"/>
</dbReference>
<evidence type="ECO:0000256" key="10">
    <source>
        <dbReference type="ARBA" id="ARBA00023014"/>
    </source>
</evidence>
<keyword evidence="10" id="KW-0411">Iron-sulfur</keyword>
<dbReference type="SUPFAM" id="SSF53383">
    <property type="entry name" value="PLP-dependent transferases"/>
    <property type="match status" value="1"/>
</dbReference>
<dbReference type="Gene3D" id="1.10.260.50">
    <property type="match status" value="1"/>
</dbReference>
<dbReference type="EMBL" id="SADE01000001">
    <property type="protein sequence ID" value="RVU38076.1"/>
    <property type="molecule type" value="Genomic_DNA"/>
</dbReference>
<dbReference type="PIRSF" id="PIRSF005572">
    <property type="entry name" value="NifS"/>
    <property type="match status" value="1"/>
</dbReference>
<gene>
    <name evidence="14" type="ORF">EOI86_01870</name>
</gene>
<keyword evidence="6" id="KW-0808">Transferase</keyword>
<keyword evidence="9" id="KW-0408">Iron</keyword>
<evidence type="ECO:0000256" key="3">
    <source>
        <dbReference type="ARBA" id="ARBA00006490"/>
    </source>
</evidence>
<evidence type="ECO:0000256" key="4">
    <source>
        <dbReference type="ARBA" id="ARBA00012239"/>
    </source>
</evidence>
<comment type="cofactor">
    <cofactor evidence="1 12">
        <name>pyridoxal 5'-phosphate</name>
        <dbReference type="ChEBI" id="CHEBI:597326"/>
    </cofactor>
</comment>
<comment type="caution">
    <text evidence="14">The sequence shown here is derived from an EMBL/GenBank/DDBJ whole genome shotgun (WGS) entry which is preliminary data.</text>
</comment>
<evidence type="ECO:0000256" key="7">
    <source>
        <dbReference type="ARBA" id="ARBA00022723"/>
    </source>
</evidence>
<dbReference type="InterPro" id="IPR020578">
    <property type="entry name" value="Aminotrans_V_PyrdxlP_BS"/>
</dbReference>
<dbReference type="InterPro" id="IPR015421">
    <property type="entry name" value="PyrdxlP-dep_Trfase_major"/>
</dbReference>
<comment type="catalytic activity">
    <reaction evidence="11">
        <text>(sulfur carrier)-H + L-cysteine = (sulfur carrier)-SH + L-alanine</text>
        <dbReference type="Rhea" id="RHEA:43892"/>
        <dbReference type="Rhea" id="RHEA-COMP:14737"/>
        <dbReference type="Rhea" id="RHEA-COMP:14739"/>
        <dbReference type="ChEBI" id="CHEBI:29917"/>
        <dbReference type="ChEBI" id="CHEBI:35235"/>
        <dbReference type="ChEBI" id="CHEBI:57972"/>
        <dbReference type="ChEBI" id="CHEBI:64428"/>
        <dbReference type="EC" id="2.8.1.7"/>
    </reaction>
</comment>
<dbReference type="Gene3D" id="3.40.640.10">
    <property type="entry name" value="Type I PLP-dependent aspartate aminotransferase-like (Major domain)"/>
    <property type="match status" value="1"/>
</dbReference>
<evidence type="ECO:0000256" key="11">
    <source>
        <dbReference type="ARBA" id="ARBA00050776"/>
    </source>
</evidence>
<evidence type="ECO:0000259" key="13">
    <source>
        <dbReference type="Pfam" id="PF00266"/>
    </source>
</evidence>
<evidence type="ECO:0000256" key="1">
    <source>
        <dbReference type="ARBA" id="ARBA00001933"/>
    </source>
</evidence>
<dbReference type="GO" id="GO:0046872">
    <property type="term" value="F:metal ion binding"/>
    <property type="evidence" value="ECO:0007669"/>
    <property type="project" value="UniProtKB-KW"/>
</dbReference>
<dbReference type="AlphaFoldDB" id="A0A3S2Z8W5"/>
<reference evidence="15" key="1">
    <citation type="submission" date="2019-01" db="EMBL/GenBank/DDBJ databases">
        <title>Gri0909 isolated from a small marine red alga.</title>
        <authorList>
            <person name="Kim J."/>
            <person name="Jeong S.E."/>
            <person name="Jeon C.O."/>
        </authorList>
    </citation>
    <scope>NUCLEOTIDE SEQUENCE [LARGE SCALE GENOMIC DNA]</scope>
    <source>
        <strain evidence="15">Gri0909</strain>
    </source>
</reference>
<comment type="function">
    <text evidence="2">Catalyzes the removal of elemental sulfur atoms from cysteine to produce alanine. Seems to participate in the biosynthesis of the nitrogenase metalloclusters by providing the inorganic sulfur required for the Fe-S core formation.</text>
</comment>
<dbReference type="Gene3D" id="3.90.1150.10">
    <property type="entry name" value="Aspartate Aminotransferase, domain 1"/>
    <property type="match status" value="1"/>
</dbReference>
<evidence type="ECO:0000256" key="6">
    <source>
        <dbReference type="ARBA" id="ARBA00022679"/>
    </source>
</evidence>
<evidence type="ECO:0000256" key="2">
    <source>
        <dbReference type="ARBA" id="ARBA00003120"/>
    </source>
</evidence>
<dbReference type="RefSeq" id="WP_127763448.1">
    <property type="nucleotide sequence ID" value="NZ_SADE01000001.1"/>
</dbReference>
<keyword evidence="15" id="KW-1185">Reference proteome</keyword>
<dbReference type="OrthoDB" id="9808002at2"/>
<comment type="similarity">
    <text evidence="3">Belongs to the class-V pyridoxal-phosphate-dependent aminotransferase family. NifS/IscS subfamily.</text>
</comment>
<dbReference type="EC" id="2.8.1.7" evidence="4"/>
<dbReference type="InterPro" id="IPR016454">
    <property type="entry name" value="Cysteine_dSase"/>
</dbReference>
<dbReference type="Proteomes" id="UP000287447">
    <property type="component" value="Unassembled WGS sequence"/>
</dbReference>
<keyword evidence="8" id="KW-0663">Pyridoxal phosphate</keyword>
<evidence type="ECO:0000256" key="12">
    <source>
        <dbReference type="RuleBase" id="RU004504"/>
    </source>
</evidence>
<name>A0A3S2Z8W5_9PROT</name>
<dbReference type="Pfam" id="PF00266">
    <property type="entry name" value="Aminotran_5"/>
    <property type="match status" value="1"/>
</dbReference>
<keyword evidence="7" id="KW-0479">Metal-binding</keyword>
<evidence type="ECO:0000313" key="14">
    <source>
        <dbReference type="EMBL" id="RVU38076.1"/>
    </source>
</evidence>
<feature type="domain" description="Aminotransferase class V" evidence="13">
    <location>
        <begin position="5"/>
        <end position="358"/>
    </location>
</feature>
<evidence type="ECO:0000313" key="15">
    <source>
        <dbReference type="Proteomes" id="UP000287447"/>
    </source>
</evidence>
<protein>
    <recommendedName>
        <fullName evidence="5">Cysteine desulfurase</fullName>
        <ecNumber evidence="4">2.8.1.7</ecNumber>
    </recommendedName>
</protein>
<organism evidence="14 15">
    <name type="scientific">Hwanghaeella grinnelliae</name>
    <dbReference type="NCBI Taxonomy" id="2500179"/>
    <lineage>
        <taxon>Bacteria</taxon>
        <taxon>Pseudomonadati</taxon>
        <taxon>Pseudomonadota</taxon>
        <taxon>Alphaproteobacteria</taxon>
        <taxon>Rhodospirillales</taxon>
        <taxon>Rhodospirillaceae</taxon>
        <taxon>Hwanghaeella</taxon>
    </lineage>
</organism>
<sequence>MPDKIYLDYNASAPLKPEARDTAVAALGIGGNPSSVHQSGREARAIIERAREDVAILVGGRTQDVIFTSGATEANNLAIRGFVPEGEPRRVIVNGTEHPSVLEAVGDAEHLPVKADGVVDIGFLQRMLADRDWRNCLVSVMAVNNETGVVQPIDEVVAVAHAAGAKVHCDAVQAAGHMPIDMLERGIDIVTISAHKMGGPRGVGAVATGPGVALNAIIRGGGQERGMRSGTENPAGIAGMGAVCASAPSYGPNVAKARELRDRLEVALRETIPASVIVAANSPRVGHVCCVALPGVPAETQVMMMDLEGIAVSAGAACSSGKIKTSHVLREMGLGDDISGSAIRVSFGWNSRDEDVDGFLEAFHRMAARIGS</sequence>
<dbReference type="PANTHER" id="PTHR11601">
    <property type="entry name" value="CYSTEINE DESULFURYLASE FAMILY MEMBER"/>
    <property type="match status" value="1"/>
</dbReference>
<accession>A0A3S2Z8W5</accession>
<dbReference type="InterPro" id="IPR015422">
    <property type="entry name" value="PyrdxlP-dep_Trfase_small"/>
</dbReference>
<evidence type="ECO:0000256" key="9">
    <source>
        <dbReference type="ARBA" id="ARBA00023004"/>
    </source>
</evidence>
<evidence type="ECO:0000256" key="8">
    <source>
        <dbReference type="ARBA" id="ARBA00022898"/>
    </source>
</evidence>
<dbReference type="GO" id="GO:0031071">
    <property type="term" value="F:cysteine desulfurase activity"/>
    <property type="evidence" value="ECO:0007669"/>
    <property type="project" value="UniProtKB-EC"/>
</dbReference>
<dbReference type="PANTHER" id="PTHR11601:SF34">
    <property type="entry name" value="CYSTEINE DESULFURASE"/>
    <property type="match status" value="1"/>
</dbReference>
<dbReference type="GO" id="GO:0051536">
    <property type="term" value="F:iron-sulfur cluster binding"/>
    <property type="evidence" value="ECO:0007669"/>
    <property type="project" value="UniProtKB-KW"/>
</dbReference>
<dbReference type="InterPro" id="IPR015424">
    <property type="entry name" value="PyrdxlP-dep_Trfase"/>
</dbReference>
<dbReference type="InterPro" id="IPR000192">
    <property type="entry name" value="Aminotrans_V_dom"/>
</dbReference>